<dbReference type="EMBL" id="UYJE01008759">
    <property type="protein sequence ID" value="VDI66996.1"/>
    <property type="molecule type" value="Genomic_DNA"/>
</dbReference>
<evidence type="ECO:0000313" key="3">
    <source>
        <dbReference type="Proteomes" id="UP000596742"/>
    </source>
</evidence>
<keyword evidence="1" id="KW-0812">Transmembrane</keyword>
<evidence type="ECO:0000256" key="1">
    <source>
        <dbReference type="SAM" id="Phobius"/>
    </source>
</evidence>
<evidence type="ECO:0000313" key="2">
    <source>
        <dbReference type="EMBL" id="VDI66996.1"/>
    </source>
</evidence>
<reference evidence="2" key="1">
    <citation type="submission" date="2018-11" db="EMBL/GenBank/DDBJ databases">
        <authorList>
            <person name="Alioto T."/>
            <person name="Alioto T."/>
        </authorList>
    </citation>
    <scope>NUCLEOTIDE SEQUENCE</scope>
</reference>
<comment type="caution">
    <text evidence="2">The sequence shown here is derived from an EMBL/GenBank/DDBJ whole genome shotgun (WGS) entry which is preliminary data.</text>
</comment>
<sequence>MKDENNSVSEFQLLTDNKDPDEVVKLSFSQRRKLILTIVILVVVIVLLCIGLLSVFFTINKKCNENEPKGKIVDPIGIEGKLEQLPECQIETNGECPDKISHPISTISCRTKLDKKCMYICHAICNSDFFHELENSPWILKFDNALKTEEIVLSQTWNAVIFQMKLDSTKTIEMAVGPEVDCTGFLSPLGFRLSITGDAKSCPIKLTNTTLHKRVKWENCSRMIFNGRCNYEITVVNNFFNYSPYIITVNRSRELFHPSWLTMYNTYNLNASDIKVGRMLVPHMTDLHYNNFTLHDVMVPVRNDHYTPIGSKMVWVVNDLVKSAYYHDKNLEVCYIFNLNFTSQDLFGGT</sequence>
<proteinExistence type="predicted"/>
<keyword evidence="1" id="KW-0472">Membrane</keyword>
<organism evidence="2 3">
    <name type="scientific">Mytilus galloprovincialis</name>
    <name type="common">Mediterranean mussel</name>
    <dbReference type="NCBI Taxonomy" id="29158"/>
    <lineage>
        <taxon>Eukaryota</taxon>
        <taxon>Metazoa</taxon>
        <taxon>Spiralia</taxon>
        <taxon>Lophotrochozoa</taxon>
        <taxon>Mollusca</taxon>
        <taxon>Bivalvia</taxon>
        <taxon>Autobranchia</taxon>
        <taxon>Pteriomorphia</taxon>
        <taxon>Mytilida</taxon>
        <taxon>Mytiloidea</taxon>
        <taxon>Mytilidae</taxon>
        <taxon>Mytilinae</taxon>
        <taxon>Mytilus</taxon>
    </lineage>
</organism>
<gene>
    <name evidence="2" type="ORF">MGAL_10B010136</name>
</gene>
<protein>
    <submittedName>
        <fullName evidence="2">Uncharacterized protein</fullName>
    </submittedName>
</protein>
<feature type="transmembrane region" description="Helical" evidence="1">
    <location>
        <begin position="34"/>
        <end position="59"/>
    </location>
</feature>
<accession>A0A8B6GPW8</accession>
<dbReference type="Proteomes" id="UP000596742">
    <property type="component" value="Unassembled WGS sequence"/>
</dbReference>
<dbReference type="AlphaFoldDB" id="A0A8B6GPW8"/>
<keyword evidence="1" id="KW-1133">Transmembrane helix</keyword>
<name>A0A8B6GPW8_MYTGA</name>
<keyword evidence="3" id="KW-1185">Reference proteome</keyword>